<dbReference type="InterPro" id="IPR035089">
    <property type="entry name" value="Phage_sheath_subtilisin"/>
</dbReference>
<dbReference type="PANTHER" id="PTHR35861:SF1">
    <property type="entry name" value="PHAGE TAIL SHEATH PROTEIN"/>
    <property type="match status" value="1"/>
</dbReference>
<keyword evidence="5" id="KW-0946">Virion</keyword>
<protein>
    <submittedName>
        <fullName evidence="9">Tail sheath tube</fullName>
    </submittedName>
</protein>
<evidence type="ECO:0000313" key="9">
    <source>
        <dbReference type="EMBL" id="DAD99277.1"/>
    </source>
</evidence>
<dbReference type="GO" id="GO:0098027">
    <property type="term" value="C:virus tail, sheath"/>
    <property type="evidence" value="ECO:0007669"/>
    <property type="project" value="UniProtKB-KW"/>
</dbReference>
<dbReference type="InterPro" id="IPR052042">
    <property type="entry name" value="Tail_sheath_structural"/>
</dbReference>
<proteinExistence type="inferred from homology"/>
<evidence type="ECO:0000256" key="6">
    <source>
        <dbReference type="ARBA" id="ARBA00023009"/>
    </source>
</evidence>
<dbReference type="GO" id="GO:0099000">
    <property type="term" value="P:symbiont genome ejection through host cell envelope, contractile tail mechanism"/>
    <property type="evidence" value="ECO:0007669"/>
    <property type="project" value="UniProtKB-KW"/>
</dbReference>
<keyword evidence="6" id="KW-1171">Viral genome ejection through host cell envelope</keyword>
<name>A0A8S5NWT6_9CAUD</name>
<keyword evidence="2" id="KW-1162">Viral penetration into host cytoplasm</keyword>
<dbReference type="EMBL" id="BK015279">
    <property type="protein sequence ID" value="DAD99277.1"/>
    <property type="molecule type" value="Genomic_DNA"/>
</dbReference>
<evidence type="ECO:0000256" key="1">
    <source>
        <dbReference type="ARBA" id="ARBA00008005"/>
    </source>
</evidence>
<evidence type="ECO:0000259" key="8">
    <source>
        <dbReference type="Pfam" id="PF04984"/>
    </source>
</evidence>
<evidence type="ECO:0000256" key="4">
    <source>
        <dbReference type="ARBA" id="ARBA00022766"/>
    </source>
</evidence>
<accession>A0A8S5NWT6</accession>
<keyword evidence="5" id="KW-1229">Viral tail sheath protein</keyword>
<evidence type="ECO:0000256" key="7">
    <source>
        <dbReference type="ARBA" id="ARBA00023296"/>
    </source>
</evidence>
<comment type="similarity">
    <text evidence="1">Belongs to the myoviridae tail sheath protein family.</text>
</comment>
<feature type="domain" description="Tail sheath protein subtilisin-like" evidence="8">
    <location>
        <begin position="182"/>
        <end position="349"/>
    </location>
</feature>
<sequence length="465" mass="50259">MAAAFHHGSETIRIDGGSSPVYTVDGAITAIIGTAPTGATNELTLCQTAKDFAKFGTLTGRGFTIPDAAHIWTRYQSGIAYVVNVCDPDKHKSSVTGEALTIDHDTLIARTAHGAIQAGSYTLNGNGGALVEGRDYVVNDLITGEIQFKTLPTTPTADYSYTDPAKVTEADIIGGYVAATGKRTGMELVKEGFNRFGADAKIIIAPEFDRTATCTAALITLADNLNAIAYVDAPRGTTLSQAITGRGNLGSINFNTSSDRVQLFFPHVVGLLGVESLATHAAGLRMKTDVEHGYWFSISNRELSGVTGLEIGLTARVDDPQSETNRLNEKGITTVFNSYGTGYRLWGNRLACFPTVSHIKNFETAQRTGDVIDESLRRFDLQYMDLPIDEALLDTLLAGYRTYFGTLRSIVGFTVNLDYDYDLVDAFSKGQVPIVYEYTPKLPMERATNTSVMTRKYLANLVSSS</sequence>
<organism evidence="9">
    <name type="scientific">Myoviridae sp. ctzUB9</name>
    <dbReference type="NCBI Taxonomy" id="2825213"/>
    <lineage>
        <taxon>Viruses</taxon>
        <taxon>Duplodnaviria</taxon>
        <taxon>Heunggongvirae</taxon>
        <taxon>Uroviricota</taxon>
        <taxon>Caudoviricetes</taxon>
    </lineage>
</organism>
<keyword evidence="3" id="KW-1227">Viral tail protein</keyword>
<keyword evidence="7" id="KW-1160">Virus entry into host cell</keyword>
<evidence type="ECO:0000256" key="5">
    <source>
        <dbReference type="ARBA" id="ARBA00023003"/>
    </source>
</evidence>
<dbReference type="Pfam" id="PF04984">
    <property type="entry name" value="Phage_sheath_1"/>
    <property type="match status" value="1"/>
</dbReference>
<keyword evidence="4" id="KW-1242">Viral contractile tail ejection system</keyword>
<dbReference type="PANTHER" id="PTHR35861">
    <property type="match status" value="1"/>
</dbReference>
<evidence type="ECO:0000256" key="2">
    <source>
        <dbReference type="ARBA" id="ARBA00022595"/>
    </source>
</evidence>
<evidence type="ECO:0000256" key="3">
    <source>
        <dbReference type="ARBA" id="ARBA00022732"/>
    </source>
</evidence>
<reference evidence="9" key="1">
    <citation type="journal article" date="2021" name="Proc. Natl. Acad. Sci. U.S.A.">
        <title>A Catalog of Tens of Thousands of Viruses from Human Metagenomes Reveals Hidden Associations with Chronic Diseases.</title>
        <authorList>
            <person name="Tisza M.J."/>
            <person name="Buck C.B."/>
        </authorList>
    </citation>
    <scope>NUCLEOTIDE SEQUENCE</scope>
    <source>
        <strain evidence="9">CtzUB9</strain>
    </source>
</reference>